<evidence type="ECO:0000256" key="4">
    <source>
        <dbReference type="ARBA" id="ARBA00023136"/>
    </source>
</evidence>
<reference evidence="9" key="3">
    <citation type="submission" date="2019-08" db="EMBL/GenBank/DDBJ databases">
        <authorList>
            <consortium name="Photinus pyralis genome working group"/>
            <person name="Fallon T.R."/>
            <person name="Sander Lower S.E."/>
            <person name="Weng J.-K."/>
        </authorList>
    </citation>
    <scope>NUCLEOTIDE SEQUENCE</scope>
    <source>
        <strain evidence="9">1611_PpyrPB1</strain>
        <tissue evidence="9">Whole body</tissue>
    </source>
</reference>
<dbReference type="SMART" id="SM01244">
    <property type="entry name" value="IRS"/>
    <property type="match status" value="1"/>
</dbReference>
<dbReference type="PANTHER" id="PTHR21258:SF55">
    <property type="entry name" value="FI23523P1"/>
    <property type="match status" value="1"/>
</dbReference>
<dbReference type="Gene3D" id="2.30.29.30">
    <property type="entry name" value="Pleckstrin-homology domain (PH domain)/Phosphotyrosine-binding domain (PTB)"/>
    <property type="match status" value="1"/>
</dbReference>
<dbReference type="InterPro" id="IPR002404">
    <property type="entry name" value="IRS_PTB"/>
</dbReference>
<feature type="compositionally biased region" description="Polar residues" evidence="6">
    <location>
        <begin position="177"/>
        <end position="186"/>
    </location>
</feature>
<accession>A0A1Y1MLR0</accession>
<gene>
    <name evidence="9" type="ORF">PPYR_11375</name>
</gene>
<organism evidence="8">
    <name type="scientific">Photinus pyralis</name>
    <name type="common">Common eastern firefly</name>
    <name type="synonym">Lampyris pyralis</name>
    <dbReference type="NCBI Taxonomy" id="7054"/>
    <lineage>
        <taxon>Eukaryota</taxon>
        <taxon>Metazoa</taxon>
        <taxon>Ecdysozoa</taxon>
        <taxon>Arthropoda</taxon>
        <taxon>Hexapoda</taxon>
        <taxon>Insecta</taxon>
        <taxon>Pterygota</taxon>
        <taxon>Neoptera</taxon>
        <taxon>Endopterygota</taxon>
        <taxon>Coleoptera</taxon>
        <taxon>Polyphaga</taxon>
        <taxon>Elateriformia</taxon>
        <taxon>Elateroidea</taxon>
        <taxon>Lampyridae</taxon>
        <taxon>Lampyrinae</taxon>
        <taxon>Photinus</taxon>
    </lineage>
</organism>
<dbReference type="CDD" id="cd01202">
    <property type="entry name" value="PTB_FRS2"/>
    <property type="match status" value="1"/>
</dbReference>
<reference evidence="8" key="1">
    <citation type="journal article" date="2016" name="Sci. Rep.">
        <title>Molecular characterization of firefly nuptial gifts: a multi-omics approach sheds light on postcopulatory sexual selection.</title>
        <authorList>
            <person name="Al-Wathiqui N."/>
            <person name="Fallon T.R."/>
            <person name="South A."/>
            <person name="Weng J.K."/>
            <person name="Lewis S.M."/>
        </authorList>
    </citation>
    <scope>NUCLEOTIDE SEQUENCE</scope>
</reference>
<dbReference type="GO" id="GO:0008543">
    <property type="term" value="P:fibroblast growth factor receptor signaling pathway"/>
    <property type="evidence" value="ECO:0007669"/>
    <property type="project" value="TreeGrafter"/>
</dbReference>
<dbReference type="GO" id="GO:0016020">
    <property type="term" value="C:membrane"/>
    <property type="evidence" value="ECO:0007669"/>
    <property type="project" value="UniProtKB-SubCell"/>
</dbReference>
<dbReference type="OrthoDB" id="6279276at2759"/>
<evidence type="ECO:0000256" key="6">
    <source>
        <dbReference type="SAM" id="MobiDB-lite"/>
    </source>
</evidence>
<comment type="subcellular location">
    <subcellularLocation>
        <location evidence="1">Membrane</location>
    </subcellularLocation>
</comment>
<dbReference type="PANTHER" id="PTHR21258">
    <property type="entry name" value="DOCKING PROTEIN RELATED"/>
    <property type="match status" value="1"/>
</dbReference>
<evidence type="ECO:0000259" key="7">
    <source>
        <dbReference type="PROSITE" id="PS51064"/>
    </source>
</evidence>
<evidence type="ECO:0000256" key="2">
    <source>
        <dbReference type="ARBA" id="ARBA00022553"/>
    </source>
</evidence>
<feature type="region of interest" description="Disordered" evidence="6">
    <location>
        <begin position="374"/>
        <end position="394"/>
    </location>
</feature>
<dbReference type="AlphaFoldDB" id="A0A1Y1MLR0"/>
<dbReference type="Pfam" id="PF02174">
    <property type="entry name" value="IRS"/>
    <property type="match status" value="1"/>
</dbReference>
<feature type="compositionally biased region" description="Polar residues" evidence="6">
    <location>
        <begin position="378"/>
        <end position="394"/>
    </location>
</feature>
<keyword evidence="10" id="KW-1185">Reference proteome</keyword>
<feature type="region of interest" description="Disordered" evidence="6">
    <location>
        <begin position="146"/>
        <end position="197"/>
    </location>
</feature>
<dbReference type="SUPFAM" id="SSF50729">
    <property type="entry name" value="PH domain-like"/>
    <property type="match status" value="1"/>
</dbReference>
<dbReference type="EMBL" id="VVIM01000008">
    <property type="protein sequence ID" value="KAB0794536.1"/>
    <property type="molecule type" value="Genomic_DNA"/>
</dbReference>
<dbReference type="PROSITE" id="PS51064">
    <property type="entry name" value="IRS_PTB"/>
    <property type="match status" value="1"/>
</dbReference>
<feature type="domain" description="IRS-type PTB" evidence="7">
    <location>
        <begin position="10"/>
        <end position="112"/>
    </location>
</feature>
<evidence type="ECO:0000256" key="3">
    <source>
        <dbReference type="ARBA" id="ARBA00022707"/>
    </source>
</evidence>
<evidence type="ECO:0000256" key="1">
    <source>
        <dbReference type="ARBA" id="ARBA00004370"/>
    </source>
</evidence>
<reference evidence="9 10" key="2">
    <citation type="journal article" date="2018" name="Elife">
        <title>Firefly genomes illuminate parallel origins of bioluminescence in beetles.</title>
        <authorList>
            <person name="Fallon T.R."/>
            <person name="Lower S.E."/>
            <person name="Chang C.H."/>
            <person name="Bessho-Uehara M."/>
            <person name="Martin G.J."/>
            <person name="Bewick A.J."/>
            <person name="Behringer M."/>
            <person name="Debat H.J."/>
            <person name="Wong I."/>
            <person name="Day J.C."/>
            <person name="Suvorov A."/>
            <person name="Silva C.J."/>
            <person name="Stanger-Hall K.F."/>
            <person name="Hall D.W."/>
            <person name="Schmitz R.J."/>
            <person name="Nelson D.R."/>
            <person name="Lewis S.M."/>
            <person name="Shigenobu S."/>
            <person name="Bybee S.M."/>
            <person name="Larracuente A.M."/>
            <person name="Oba Y."/>
            <person name="Weng J.K."/>
        </authorList>
    </citation>
    <scope>NUCLEOTIDE SEQUENCE [LARGE SCALE GENOMIC DNA]</scope>
    <source>
        <strain evidence="9">1611_PpyrPB1</strain>
        <tissue evidence="9">Whole body</tissue>
    </source>
</reference>
<proteinExistence type="predicted"/>
<dbReference type="EMBL" id="GEZM01027826">
    <property type="protein sequence ID" value="JAV86613.1"/>
    <property type="molecule type" value="Transcribed_RNA"/>
</dbReference>
<evidence type="ECO:0000313" key="9">
    <source>
        <dbReference type="EMBL" id="KAB0794536.1"/>
    </source>
</evidence>
<dbReference type="InParanoid" id="A0A1Y1MLR0"/>
<keyword evidence="5" id="KW-0449">Lipoprotein</keyword>
<keyword evidence="3" id="KW-0519">Myristate</keyword>
<dbReference type="InterPro" id="IPR050996">
    <property type="entry name" value="Docking_Protein_DOK"/>
</dbReference>
<dbReference type="InterPro" id="IPR011993">
    <property type="entry name" value="PH-like_dom_sf"/>
</dbReference>
<dbReference type="InterPro" id="IPR038742">
    <property type="entry name" value="FRS2_PTB"/>
</dbReference>
<feature type="region of interest" description="Disordered" evidence="6">
    <location>
        <begin position="406"/>
        <end position="441"/>
    </location>
</feature>
<dbReference type="SMART" id="SM00310">
    <property type="entry name" value="PTBI"/>
    <property type="match status" value="1"/>
</dbReference>
<keyword evidence="2" id="KW-0597">Phosphoprotein</keyword>
<evidence type="ECO:0000313" key="8">
    <source>
        <dbReference type="EMBL" id="JAV86613.1"/>
    </source>
</evidence>
<name>A0A1Y1MLR0_PHOPY</name>
<evidence type="ECO:0000313" key="10">
    <source>
        <dbReference type="Proteomes" id="UP000327044"/>
    </source>
</evidence>
<sequence length="441" mass="48504">MGCVSSKRDINDTHPNIFEVMNVDEAGHYVSPGQLELSETELILYQRGKSATVWPLRSLRKYGFDSEIFSFECGRRCPTGPGIYAFRCRKAEDLFNMLQHNIQSRNISEEGTAPAAAMYMNFGNPVVNSNVNSEFPIPLVSTGPPVNRRIPSQTQPEGYLNPTMAPVSMRPHPSLSRPGSLSSNGPASPVTPPVTSPPPDLLLEHNNNKQNNLVSFTEHSYTNTNTLTDNDNATLPPYINLSSVTTCNTVIPSENYTNFLADSSCHLYMNVDTSEAIQLSVIPPSNLSVTKEMPNILPIGTDVQDSLDTIPKESDLDETKHCYANINSADLEDLRASFNPNLDLSFTGGTIPETSTYVMVREVNYAELDLVPSKSDHSSLQVTPDSPSKPNKSYVTIDFKKTNALSQTVNPSIDVEEGSRKTRHNSTISDKTTRHSNSLSD</sequence>
<feature type="compositionally biased region" description="Polar residues" evidence="6">
    <location>
        <begin position="425"/>
        <end position="441"/>
    </location>
</feature>
<dbReference type="GO" id="GO:0005104">
    <property type="term" value="F:fibroblast growth factor receptor binding"/>
    <property type="evidence" value="ECO:0007669"/>
    <property type="project" value="TreeGrafter"/>
</dbReference>
<dbReference type="Proteomes" id="UP000327044">
    <property type="component" value="Unassembled WGS sequence"/>
</dbReference>
<dbReference type="FunCoup" id="A0A1Y1MLR0">
    <property type="interactions" value="379"/>
</dbReference>
<dbReference type="GO" id="GO:0005737">
    <property type="term" value="C:cytoplasm"/>
    <property type="evidence" value="ECO:0007669"/>
    <property type="project" value="TreeGrafter"/>
</dbReference>
<keyword evidence="4" id="KW-0472">Membrane</keyword>
<protein>
    <recommendedName>
        <fullName evidence="7">IRS-type PTB domain-containing protein</fullName>
    </recommendedName>
</protein>
<dbReference type="GO" id="GO:0005068">
    <property type="term" value="F:transmembrane receptor protein tyrosine kinase adaptor activity"/>
    <property type="evidence" value="ECO:0007669"/>
    <property type="project" value="TreeGrafter"/>
</dbReference>
<evidence type="ECO:0000256" key="5">
    <source>
        <dbReference type="ARBA" id="ARBA00023288"/>
    </source>
</evidence>